<organism evidence="4 5">
    <name type="scientific">Elysia crispata</name>
    <name type="common">lettuce slug</name>
    <dbReference type="NCBI Taxonomy" id="231223"/>
    <lineage>
        <taxon>Eukaryota</taxon>
        <taxon>Metazoa</taxon>
        <taxon>Spiralia</taxon>
        <taxon>Lophotrochozoa</taxon>
        <taxon>Mollusca</taxon>
        <taxon>Gastropoda</taxon>
        <taxon>Heterobranchia</taxon>
        <taxon>Euthyneura</taxon>
        <taxon>Panpulmonata</taxon>
        <taxon>Sacoglossa</taxon>
        <taxon>Placobranchoidea</taxon>
        <taxon>Plakobranchidae</taxon>
        <taxon>Elysia</taxon>
    </lineage>
</organism>
<evidence type="ECO:0000256" key="2">
    <source>
        <dbReference type="SAM" id="MobiDB-lite"/>
    </source>
</evidence>
<dbReference type="EMBL" id="JAWDGP010001552">
    <property type="protein sequence ID" value="KAK3790229.1"/>
    <property type="molecule type" value="Genomic_DNA"/>
</dbReference>
<evidence type="ECO:0000313" key="5">
    <source>
        <dbReference type="Proteomes" id="UP001283361"/>
    </source>
</evidence>
<keyword evidence="3" id="KW-0812">Transmembrane</keyword>
<feature type="compositionally biased region" description="Polar residues" evidence="2">
    <location>
        <begin position="63"/>
        <end position="73"/>
    </location>
</feature>
<keyword evidence="5" id="KW-1185">Reference proteome</keyword>
<protein>
    <submittedName>
        <fullName evidence="4">Uncharacterized protein</fullName>
    </submittedName>
</protein>
<keyword evidence="3" id="KW-0472">Membrane</keyword>
<keyword evidence="3" id="KW-1133">Transmembrane helix</keyword>
<feature type="region of interest" description="Disordered" evidence="2">
    <location>
        <begin position="400"/>
        <end position="419"/>
    </location>
</feature>
<feature type="transmembrane region" description="Helical" evidence="3">
    <location>
        <begin position="465"/>
        <end position="487"/>
    </location>
</feature>
<evidence type="ECO:0000256" key="3">
    <source>
        <dbReference type="SAM" id="Phobius"/>
    </source>
</evidence>
<feature type="coiled-coil region" evidence="1">
    <location>
        <begin position="275"/>
        <end position="357"/>
    </location>
</feature>
<keyword evidence="1" id="KW-0175">Coiled coil</keyword>
<feature type="region of interest" description="Disordered" evidence="2">
    <location>
        <begin position="59"/>
        <end position="90"/>
    </location>
</feature>
<sequence length="499" mass="53946">MPGVPAVLLPMISPLKVFTPPDATGGGAETSFSTPNVDAYGRPIDTLYDNRIRDGSAFDTQADVHNSSGTSVGTLPDPPRITPSSRPGDNIGNLRDKIAAANLTAAKTALVNKYYQSIAENYEGLPLPEKIPYDQFKVGEDGKTLYWTPKEGKVIPLRNNRGGGFLALSTLASKYGNGGTAAITTSMGLEDYKSKTRKTGELSDKGKKNVQHAYDILPAENVNITPNVADHTIASTEIATKALDEELTPEQSAALETIDDPPLDLQWVTPARMKLRNLSSEITRMRDSLVNNEAKLSELEEHLAKERRKLEEAPDEATRNLIFERIKGLEDEMTTHRENASGNREALRSQISRIRETLHRILHEDKTLAERIKQGITIASILTAIGMTISTLVLALTGGSGSGAAPPQPTPPQPPDKGGIKEWLKKHLRSLGRILAKLADKAAAALPGIIGSIVSWILSLLGKTAVWLAGNLWAVLLAVGGLLLVATREWLLPKKPKQA</sequence>
<comment type="caution">
    <text evidence="4">The sequence shown here is derived from an EMBL/GenBank/DDBJ whole genome shotgun (WGS) entry which is preliminary data.</text>
</comment>
<name>A0AAE1E0X9_9GAST</name>
<evidence type="ECO:0000256" key="1">
    <source>
        <dbReference type="SAM" id="Coils"/>
    </source>
</evidence>
<dbReference type="AlphaFoldDB" id="A0AAE1E0X9"/>
<feature type="transmembrane region" description="Helical" evidence="3">
    <location>
        <begin position="438"/>
        <end position="459"/>
    </location>
</feature>
<feature type="transmembrane region" description="Helical" evidence="3">
    <location>
        <begin position="376"/>
        <end position="396"/>
    </location>
</feature>
<accession>A0AAE1E0X9</accession>
<dbReference type="Proteomes" id="UP001283361">
    <property type="component" value="Unassembled WGS sequence"/>
</dbReference>
<gene>
    <name evidence="4" type="ORF">RRG08_027444</name>
</gene>
<evidence type="ECO:0000313" key="4">
    <source>
        <dbReference type="EMBL" id="KAK3790229.1"/>
    </source>
</evidence>
<reference evidence="4" key="1">
    <citation type="journal article" date="2023" name="G3 (Bethesda)">
        <title>A reference genome for the long-term kleptoplast-retaining sea slug Elysia crispata morphotype clarki.</title>
        <authorList>
            <person name="Eastman K.E."/>
            <person name="Pendleton A.L."/>
            <person name="Shaikh M.A."/>
            <person name="Suttiyut T."/>
            <person name="Ogas R."/>
            <person name="Tomko P."/>
            <person name="Gavelis G."/>
            <person name="Widhalm J.R."/>
            <person name="Wisecaver J.H."/>
        </authorList>
    </citation>
    <scope>NUCLEOTIDE SEQUENCE</scope>
    <source>
        <strain evidence="4">ECLA1</strain>
    </source>
</reference>
<proteinExistence type="predicted"/>
<feature type="compositionally biased region" description="Pro residues" evidence="2">
    <location>
        <begin position="406"/>
        <end position="415"/>
    </location>
</feature>